<keyword evidence="3" id="KW-1185">Reference proteome</keyword>
<dbReference type="EMBL" id="BPLR01009277">
    <property type="protein sequence ID" value="GIY30784.1"/>
    <property type="molecule type" value="Genomic_DNA"/>
</dbReference>
<feature type="region of interest" description="Disordered" evidence="1">
    <location>
        <begin position="1"/>
        <end position="31"/>
    </location>
</feature>
<reference evidence="2 3" key="1">
    <citation type="submission" date="2021-06" db="EMBL/GenBank/DDBJ databases">
        <title>Caerostris extrusa draft genome.</title>
        <authorList>
            <person name="Kono N."/>
            <person name="Arakawa K."/>
        </authorList>
    </citation>
    <scope>NUCLEOTIDE SEQUENCE [LARGE SCALE GENOMIC DNA]</scope>
</reference>
<comment type="caution">
    <text evidence="2">The sequence shown here is derived from an EMBL/GenBank/DDBJ whole genome shotgun (WGS) entry which is preliminary data.</text>
</comment>
<accession>A0AAV4S9Z1</accession>
<proteinExistence type="predicted"/>
<evidence type="ECO:0000256" key="1">
    <source>
        <dbReference type="SAM" id="MobiDB-lite"/>
    </source>
</evidence>
<protein>
    <submittedName>
        <fullName evidence="2">Uncharacterized protein</fullName>
    </submittedName>
</protein>
<organism evidence="2 3">
    <name type="scientific">Caerostris extrusa</name>
    <name type="common">Bark spider</name>
    <name type="synonym">Caerostris bankana</name>
    <dbReference type="NCBI Taxonomy" id="172846"/>
    <lineage>
        <taxon>Eukaryota</taxon>
        <taxon>Metazoa</taxon>
        <taxon>Ecdysozoa</taxon>
        <taxon>Arthropoda</taxon>
        <taxon>Chelicerata</taxon>
        <taxon>Arachnida</taxon>
        <taxon>Araneae</taxon>
        <taxon>Araneomorphae</taxon>
        <taxon>Entelegynae</taxon>
        <taxon>Araneoidea</taxon>
        <taxon>Araneidae</taxon>
        <taxon>Caerostris</taxon>
    </lineage>
</organism>
<dbReference type="AlphaFoldDB" id="A0AAV4S9Z1"/>
<dbReference type="Proteomes" id="UP001054945">
    <property type="component" value="Unassembled WGS sequence"/>
</dbReference>
<evidence type="ECO:0000313" key="3">
    <source>
        <dbReference type="Proteomes" id="UP001054945"/>
    </source>
</evidence>
<sequence>MDGRISRNPNGTEKPFICEEEPSSGRSSKRHSLSVKQMAARFLEAFTPRKLLFFRGAPLSYDVDKQPGLRPWVHPSARRWGGKLIFCINAFPNLLREISGSPIYFSSAMDFLRAVNYEMLECRRSY</sequence>
<evidence type="ECO:0000313" key="2">
    <source>
        <dbReference type="EMBL" id="GIY30784.1"/>
    </source>
</evidence>
<name>A0AAV4S9Z1_CAEEX</name>
<gene>
    <name evidence="2" type="ORF">CEXT_111431</name>
</gene>